<organism evidence="2 3">
    <name type="scientific">Phellinidium pouzarii</name>
    <dbReference type="NCBI Taxonomy" id="167371"/>
    <lineage>
        <taxon>Eukaryota</taxon>
        <taxon>Fungi</taxon>
        <taxon>Dikarya</taxon>
        <taxon>Basidiomycota</taxon>
        <taxon>Agaricomycotina</taxon>
        <taxon>Agaricomycetes</taxon>
        <taxon>Hymenochaetales</taxon>
        <taxon>Hymenochaetaceae</taxon>
        <taxon>Phellinidium</taxon>
    </lineage>
</organism>
<evidence type="ECO:0000313" key="2">
    <source>
        <dbReference type="EMBL" id="THH00320.1"/>
    </source>
</evidence>
<feature type="transmembrane region" description="Helical" evidence="1">
    <location>
        <begin position="88"/>
        <end position="107"/>
    </location>
</feature>
<dbReference type="OrthoDB" id="2864380at2759"/>
<feature type="transmembrane region" description="Helical" evidence="1">
    <location>
        <begin position="12"/>
        <end position="35"/>
    </location>
</feature>
<feature type="transmembrane region" description="Helical" evidence="1">
    <location>
        <begin position="47"/>
        <end position="68"/>
    </location>
</feature>
<keyword evidence="1" id="KW-0812">Transmembrane</keyword>
<reference evidence="2 3" key="1">
    <citation type="submission" date="2019-02" db="EMBL/GenBank/DDBJ databases">
        <title>Genome sequencing of the rare red list fungi Phellinidium pouzarii.</title>
        <authorList>
            <person name="Buettner E."/>
            <person name="Kellner H."/>
        </authorList>
    </citation>
    <scope>NUCLEOTIDE SEQUENCE [LARGE SCALE GENOMIC DNA]</scope>
    <source>
        <strain evidence="2 3">DSM 108285</strain>
    </source>
</reference>
<keyword evidence="1" id="KW-0472">Membrane</keyword>
<evidence type="ECO:0000256" key="1">
    <source>
        <dbReference type="SAM" id="Phobius"/>
    </source>
</evidence>
<sequence>MTSLNVSSTFGVIYWGFVVATVLLGTSIIQGYFFFLGNKISWELKAFVVLLLTLNFATTALSSGYLNYYLIIFFGDPLALLDVTKPYIAEYVVTVFIILLAQLFYAWRIYAGKVIIRVKCAESLKQNISETTFFAAFYNRGISPVRFQRRFRQVNRYFKKLLRLRLELNHLQFLLTNSSRSTA</sequence>
<name>A0A4S4KTN8_9AGAM</name>
<accession>A0A4S4KTN8</accession>
<dbReference type="Proteomes" id="UP000308199">
    <property type="component" value="Unassembled WGS sequence"/>
</dbReference>
<comment type="caution">
    <text evidence="2">The sequence shown here is derived from an EMBL/GenBank/DDBJ whole genome shotgun (WGS) entry which is preliminary data.</text>
</comment>
<keyword evidence="3" id="KW-1185">Reference proteome</keyword>
<gene>
    <name evidence="2" type="ORF">EW145_g7102</name>
</gene>
<proteinExistence type="predicted"/>
<dbReference type="EMBL" id="SGPK01000641">
    <property type="protein sequence ID" value="THH00320.1"/>
    <property type="molecule type" value="Genomic_DNA"/>
</dbReference>
<evidence type="ECO:0000313" key="3">
    <source>
        <dbReference type="Proteomes" id="UP000308199"/>
    </source>
</evidence>
<dbReference type="AlphaFoldDB" id="A0A4S4KTN8"/>
<protein>
    <submittedName>
        <fullName evidence="2">Uncharacterized protein</fullName>
    </submittedName>
</protein>
<keyword evidence="1" id="KW-1133">Transmembrane helix</keyword>